<protein>
    <submittedName>
        <fullName evidence="2">TIGR03086 family protein</fullName>
    </submittedName>
</protein>
<keyword evidence="3" id="KW-1185">Reference proteome</keyword>
<name>A0A7C9TP44_9MICO</name>
<dbReference type="InterPro" id="IPR034660">
    <property type="entry name" value="DinB/YfiT-like"/>
</dbReference>
<dbReference type="NCBIfam" id="TIGR03086">
    <property type="entry name" value="TIGR03086 family metal-binding protein"/>
    <property type="match status" value="1"/>
</dbReference>
<dbReference type="InterPro" id="IPR024344">
    <property type="entry name" value="MDMPI_metal-binding"/>
</dbReference>
<organism evidence="2 3">
    <name type="scientific">Galbitalea soli</name>
    <dbReference type="NCBI Taxonomy" id="1268042"/>
    <lineage>
        <taxon>Bacteria</taxon>
        <taxon>Bacillati</taxon>
        <taxon>Actinomycetota</taxon>
        <taxon>Actinomycetes</taxon>
        <taxon>Micrococcales</taxon>
        <taxon>Microbacteriaceae</taxon>
        <taxon>Galbitalea</taxon>
    </lineage>
</organism>
<dbReference type="AlphaFoldDB" id="A0A7C9TP44"/>
<evidence type="ECO:0000259" key="1">
    <source>
        <dbReference type="Pfam" id="PF11716"/>
    </source>
</evidence>
<dbReference type="Pfam" id="PF11716">
    <property type="entry name" value="MDMPI_N"/>
    <property type="match status" value="1"/>
</dbReference>
<evidence type="ECO:0000313" key="2">
    <source>
        <dbReference type="EMBL" id="NEM90537.1"/>
    </source>
</evidence>
<gene>
    <name evidence="2" type="ORF">G3T37_04120</name>
</gene>
<dbReference type="InterPro" id="IPR017517">
    <property type="entry name" value="Maleyloyr_isom"/>
</dbReference>
<sequence length="185" mass="20285">MTSDWLALQVLAHQEFATRIAAVSDWHAPTPDAEWDVADLVRHVTEEQQWVPHLLRGLSIDEAQKLIEPLGSDLAAEWAKYSAAAAEAWSSTPRGSSVQLSSDTVTMEDYLKEQVADVTIHSWDLARAVGADETLDPALVEATWTIFEPQRATLAASGLYASPVELGDDVPLQDRLLALTGRDPR</sequence>
<dbReference type="SUPFAM" id="SSF109854">
    <property type="entry name" value="DinB/YfiT-like putative metalloenzymes"/>
    <property type="match status" value="1"/>
</dbReference>
<evidence type="ECO:0000313" key="3">
    <source>
        <dbReference type="Proteomes" id="UP000479756"/>
    </source>
</evidence>
<dbReference type="Proteomes" id="UP000479756">
    <property type="component" value="Unassembled WGS sequence"/>
</dbReference>
<reference evidence="2 3" key="1">
    <citation type="journal article" date="2014" name="Int. J. Syst. Evol. Microbiol.">
        <title>Description of Galbitalea soli gen. nov., sp. nov., and Frondihabitans sucicola sp. nov.</title>
        <authorList>
            <person name="Kim S.J."/>
            <person name="Lim J.M."/>
            <person name="Ahn J.H."/>
            <person name="Weon H.Y."/>
            <person name="Hamada M."/>
            <person name="Suzuki K."/>
            <person name="Ahn T.Y."/>
            <person name="Kwon S.W."/>
        </authorList>
    </citation>
    <scope>NUCLEOTIDE SEQUENCE [LARGE SCALE GENOMIC DNA]</scope>
    <source>
        <strain evidence="2 3">NBRC 108727</strain>
    </source>
</reference>
<dbReference type="GO" id="GO:0046872">
    <property type="term" value="F:metal ion binding"/>
    <property type="evidence" value="ECO:0007669"/>
    <property type="project" value="InterPro"/>
</dbReference>
<proteinExistence type="predicted"/>
<feature type="domain" description="Mycothiol-dependent maleylpyruvate isomerase metal-binding" evidence="1">
    <location>
        <begin position="12"/>
        <end position="126"/>
    </location>
</feature>
<comment type="caution">
    <text evidence="2">The sequence shown here is derived from an EMBL/GenBank/DDBJ whole genome shotgun (WGS) entry which is preliminary data.</text>
</comment>
<dbReference type="InterPro" id="IPR017520">
    <property type="entry name" value="CHP03086"/>
</dbReference>
<dbReference type="NCBIfam" id="TIGR03083">
    <property type="entry name" value="maleylpyruvate isomerase family mycothiol-dependent enzyme"/>
    <property type="match status" value="1"/>
</dbReference>
<accession>A0A7C9TP44</accession>
<dbReference type="RefSeq" id="WP_163472179.1">
    <property type="nucleotide sequence ID" value="NZ_JAAGWZ010000001.1"/>
</dbReference>
<dbReference type="EMBL" id="JAAGWZ010000001">
    <property type="protein sequence ID" value="NEM90537.1"/>
    <property type="molecule type" value="Genomic_DNA"/>
</dbReference>